<dbReference type="Proteomes" id="UP000464754">
    <property type="component" value="Chromosome"/>
</dbReference>
<dbReference type="NCBIfam" id="NF047593">
    <property type="entry name" value="IS66_ISAeme5_TnpA"/>
    <property type="match status" value="1"/>
</dbReference>
<sequence>MRKRYDWESIFNDFASSGLAAKQFCLERNLNYHSFMNKKKRVEKNTNCNSFLPVVISVPSDKISFSFDGHMIEVDSSINDDALCRVINALKSS</sequence>
<dbReference type="RefSeq" id="WP_115714435.1">
    <property type="nucleotide sequence ID" value="NZ_AP019695.1"/>
</dbReference>
<keyword evidence="2" id="KW-1185">Reference proteome</keyword>
<evidence type="ECO:0000313" key="2">
    <source>
        <dbReference type="Proteomes" id="UP000464754"/>
    </source>
</evidence>
<organism evidence="1 2">
    <name type="scientific">Amedibacterium intestinale</name>
    <dbReference type="NCBI Taxonomy" id="2583452"/>
    <lineage>
        <taxon>Bacteria</taxon>
        <taxon>Bacillati</taxon>
        <taxon>Bacillota</taxon>
        <taxon>Erysipelotrichia</taxon>
        <taxon>Erysipelotrichales</taxon>
        <taxon>Erysipelotrichaceae</taxon>
        <taxon>Amedibacterium</taxon>
    </lineage>
</organism>
<reference evidence="2" key="1">
    <citation type="submission" date="2019-05" db="EMBL/GenBank/DDBJ databases">
        <title>Complete genome sequencing of Absiella argi strain JCM 30884.</title>
        <authorList>
            <person name="Sakamoto M."/>
            <person name="Murakami T."/>
            <person name="Mori H."/>
        </authorList>
    </citation>
    <scope>NUCLEOTIDE SEQUENCE [LARGE SCALE GENOMIC DNA]</scope>
    <source>
        <strain evidence="2">JCM 30884</strain>
    </source>
</reference>
<evidence type="ECO:0000313" key="1">
    <source>
        <dbReference type="EMBL" id="BBK23100.1"/>
    </source>
</evidence>
<dbReference type="AlphaFoldDB" id="A0A6N4TJB5"/>
<dbReference type="KEGG" id="aarg:Aargi30884_20030"/>
<dbReference type="EMBL" id="AP019695">
    <property type="protein sequence ID" value="BBK23100.1"/>
    <property type="molecule type" value="Genomic_DNA"/>
</dbReference>
<gene>
    <name evidence="1" type="ORF">Aargi30884_20030</name>
</gene>
<accession>A0A6N4TJB5</accession>
<protein>
    <submittedName>
        <fullName evidence="1">Uncharacterized protein</fullName>
    </submittedName>
</protein>
<proteinExistence type="predicted"/>
<name>A0A6N4TJB5_9FIRM</name>